<dbReference type="EMBL" id="SEWG01000002">
    <property type="protein sequence ID" value="RYU91264.1"/>
    <property type="molecule type" value="Genomic_DNA"/>
</dbReference>
<evidence type="ECO:0000256" key="1">
    <source>
        <dbReference type="SAM" id="Phobius"/>
    </source>
</evidence>
<dbReference type="AlphaFoldDB" id="A0A4Q5LPE3"/>
<keyword evidence="1" id="KW-0472">Membrane</keyword>
<evidence type="ECO:0000313" key="3">
    <source>
        <dbReference type="Proteomes" id="UP000293331"/>
    </source>
</evidence>
<dbReference type="Proteomes" id="UP000293331">
    <property type="component" value="Unassembled WGS sequence"/>
</dbReference>
<keyword evidence="1" id="KW-0812">Transmembrane</keyword>
<protein>
    <submittedName>
        <fullName evidence="2">Uncharacterized protein</fullName>
    </submittedName>
</protein>
<comment type="caution">
    <text evidence="2">The sequence shown here is derived from an EMBL/GenBank/DDBJ whole genome shotgun (WGS) entry which is preliminary data.</text>
</comment>
<accession>A0A4Q5LPE3</accession>
<dbReference type="RefSeq" id="WP_129875524.1">
    <property type="nucleotide sequence ID" value="NZ_SEWG01000002.1"/>
</dbReference>
<evidence type="ECO:0000313" key="2">
    <source>
        <dbReference type="EMBL" id="RYU91264.1"/>
    </source>
</evidence>
<name>A0A4Q5LPE3_9SPHI</name>
<sequence>MEAVIVKNKFIPRDIISIVILFAFIWFSLSPGHYKKGLISDNLFQVIIYLFIVIILCGLFQTLFGSILFMVTDKKLVIEKKCLIAYSKKQYQIDKISHLRLIKDAKSNTAWGFQGFRFYFNQRAISFMHDKKQKVIKMEISDNAFNNLKMLF</sequence>
<feature type="transmembrane region" description="Helical" evidence="1">
    <location>
        <begin position="46"/>
        <end position="71"/>
    </location>
</feature>
<gene>
    <name evidence="2" type="ORF">EWM62_04810</name>
</gene>
<proteinExistence type="predicted"/>
<organism evidence="2 3">
    <name type="scientific">Mucilaginibacter terrigena</name>
    <dbReference type="NCBI Taxonomy" id="2492395"/>
    <lineage>
        <taxon>Bacteria</taxon>
        <taxon>Pseudomonadati</taxon>
        <taxon>Bacteroidota</taxon>
        <taxon>Sphingobacteriia</taxon>
        <taxon>Sphingobacteriales</taxon>
        <taxon>Sphingobacteriaceae</taxon>
        <taxon>Mucilaginibacter</taxon>
    </lineage>
</organism>
<reference evidence="2 3" key="1">
    <citation type="submission" date="2019-02" db="EMBL/GenBank/DDBJ databases">
        <title>Bacterial novel species Mucilaginibacter sp. 17JY9-4 isolated from soil.</title>
        <authorList>
            <person name="Jung H.-Y."/>
        </authorList>
    </citation>
    <scope>NUCLEOTIDE SEQUENCE [LARGE SCALE GENOMIC DNA]</scope>
    <source>
        <strain evidence="2 3">17JY9-4</strain>
    </source>
</reference>
<keyword evidence="3" id="KW-1185">Reference proteome</keyword>
<keyword evidence="1" id="KW-1133">Transmembrane helix</keyword>
<feature type="transmembrane region" description="Helical" evidence="1">
    <location>
        <begin position="15"/>
        <end position="34"/>
    </location>
</feature>